<protein>
    <submittedName>
        <fullName evidence="1">Uncharacterized protein</fullName>
    </submittedName>
</protein>
<dbReference type="EMBL" id="ADKX01000024">
    <property type="protein sequence ID" value="EFW05383.1"/>
    <property type="molecule type" value="Genomic_DNA"/>
</dbReference>
<dbReference type="AlphaFoldDB" id="E7G993"/>
<dbReference type="STRING" id="100884.GCA_000269565_03174"/>
<dbReference type="RefSeq" id="WP_008788447.1">
    <property type="nucleotide sequence ID" value="NZ_AKCB01000002.1"/>
</dbReference>
<name>E7G993_9FIRM</name>
<evidence type="ECO:0000313" key="1">
    <source>
        <dbReference type="EMBL" id="EFW05383.1"/>
    </source>
</evidence>
<dbReference type="GeneID" id="78230964"/>
<keyword evidence="2" id="KW-1185">Reference proteome</keyword>
<organism evidence="1 2">
    <name type="scientific">Coprobacillus cateniformis</name>
    <dbReference type="NCBI Taxonomy" id="100884"/>
    <lineage>
        <taxon>Bacteria</taxon>
        <taxon>Bacillati</taxon>
        <taxon>Bacillota</taxon>
        <taxon>Erysipelotrichia</taxon>
        <taxon>Erysipelotrichales</taxon>
        <taxon>Coprobacillaceae</taxon>
        <taxon>Coprobacillus</taxon>
    </lineage>
</organism>
<proteinExistence type="predicted"/>
<accession>E7G993</accession>
<evidence type="ECO:0000313" key="2">
    <source>
        <dbReference type="Proteomes" id="UP000003157"/>
    </source>
</evidence>
<gene>
    <name evidence="1" type="ORF">HMPREF9488_01331</name>
</gene>
<dbReference type="Proteomes" id="UP000003157">
    <property type="component" value="Unassembled WGS sequence"/>
</dbReference>
<dbReference type="HOGENOM" id="CLU_2116862_0_0_9"/>
<reference evidence="1 2" key="1">
    <citation type="submission" date="2010-12" db="EMBL/GenBank/DDBJ databases">
        <title>The Genome Sequence of Coprobacillus sp. strain 29_1.</title>
        <authorList>
            <consortium name="The Broad Institute Genome Sequencing Platform"/>
            <person name="Earl A."/>
            <person name="Ward D."/>
            <person name="Feldgarden M."/>
            <person name="Gevers D."/>
            <person name="Daigneault M."/>
            <person name="Sibley C.D."/>
            <person name="White A."/>
            <person name="Strauss J."/>
            <person name="Allen-Vercoe E."/>
            <person name="Young S.K."/>
            <person name="Zeng Q."/>
            <person name="Gargeya S."/>
            <person name="Fitzgerald M."/>
            <person name="Haas B."/>
            <person name="Abouelleil A."/>
            <person name="Alvarado L."/>
            <person name="Arachchi H.M."/>
            <person name="Berlin A."/>
            <person name="Brown A."/>
            <person name="Chapman S.B."/>
            <person name="Chen Z."/>
            <person name="Dunbar C."/>
            <person name="Freedman E."/>
            <person name="Gearin G."/>
            <person name="Gellesch M."/>
            <person name="Goldberg J."/>
            <person name="Griggs A."/>
            <person name="Gujja S."/>
            <person name="Heilman E."/>
            <person name="Heiman D."/>
            <person name="Howarth C."/>
            <person name="Larson L."/>
            <person name="Lui A."/>
            <person name="MacDonald P.J.P."/>
            <person name="Mehta T."/>
            <person name="Montmayeur A."/>
            <person name="Murphy C."/>
            <person name="Neiman D."/>
            <person name="Pearson M."/>
            <person name="Priest M."/>
            <person name="Roberts A."/>
            <person name="Saif S."/>
            <person name="Shea T."/>
            <person name="Shenoy N."/>
            <person name="Sisk P."/>
            <person name="Stolte C."/>
            <person name="Sykes S."/>
            <person name="White J."/>
            <person name="Yandava C."/>
            <person name="Nusbaum C."/>
            <person name="Birren B."/>
        </authorList>
    </citation>
    <scope>NUCLEOTIDE SEQUENCE [LARGE SCALE GENOMIC DNA]</scope>
    <source>
        <strain evidence="1 2">29_1</strain>
    </source>
</reference>
<comment type="caution">
    <text evidence="1">The sequence shown here is derived from an EMBL/GenBank/DDBJ whole genome shotgun (WGS) entry which is preliminary data.</text>
</comment>
<sequence length="114" mass="13001">MEFKNIEIINIANALTNIYNCSKTAKQRFYIANVADDFLHKSSMLKIEINKIIEDEGNVEDGKKKLEITNEHYVGLMDGVTKIEFDKVPLSLLNDIDVQINDMIAIKKIIKEGD</sequence>